<dbReference type="EMBL" id="CM003373">
    <property type="protein sequence ID" value="KOM37645.1"/>
    <property type="molecule type" value="Genomic_DNA"/>
</dbReference>
<accession>A0A0L9U4D1</accession>
<evidence type="ECO:0000313" key="2">
    <source>
        <dbReference type="Proteomes" id="UP000053144"/>
    </source>
</evidence>
<organism evidence="1 2">
    <name type="scientific">Phaseolus angularis</name>
    <name type="common">Azuki bean</name>
    <name type="synonym">Vigna angularis</name>
    <dbReference type="NCBI Taxonomy" id="3914"/>
    <lineage>
        <taxon>Eukaryota</taxon>
        <taxon>Viridiplantae</taxon>
        <taxon>Streptophyta</taxon>
        <taxon>Embryophyta</taxon>
        <taxon>Tracheophyta</taxon>
        <taxon>Spermatophyta</taxon>
        <taxon>Magnoliopsida</taxon>
        <taxon>eudicotyledons</taxon>
        <taxon>Gunneridae</taxon>
        <taxon>Pentapetalae</taxon>
        <taxon>rosids</taxon>
        <taxon>fabids</taxon>
        <taxon>Fabales</taxon>
        <taxon>Fabaceae</taxon>
        <taxon>Papilionoideae</taxon>
        <taxon>50 kb inversion clade</taxon>
        <taxon>NPAAA clade</taxon>
        <taxon>indigoferoid/millettioid clade</taxon>
        <taxon>Phaseoleae</taxon>
        <taxon>Vigna</taxon>
    </lineage>
</organism>
<evidence type="ECO:0000313" key="1">
    <source>
        <dbReference type="EMBL" id="KOM37645.1"/>
    </source>
</evidence>
<proteinExistence type="predicted"/>
<sequence length="109" mass="11704">MHDVVIVIVILSRMCMSNVNELICEVLSSRVFVIECYYFESMNDFAQVLPLSGSLPLSGTHEHPLAPLRGENAAEGKIDFALVPLSGSLPLSGGLLGLGPLFCNITNSI</sequence>
<dbReference type="Gramene" id="KOM37645">
    <property type="protein sequence ID" value="KOM37645"/>
    <property type="gene ID" value="LR48_Vigan03g102700"/>
</dbReference>
<reference evidence="2" key="1">
    <citation type="journal article" date="2015" name="Proc. Natl. Acad. Sci. U.S.A.">
        <title>Genome sequencing of adzuki bean (Vigna angularis) provides insight into high starch and low fat accumulation and domestication.</title>
        <authorList>
            <person name="Yang K."/>
            <person name="Tian Z."/>
            <person name="Chen C."/>
            <person name="Luo L."/>
            <person name="Zhao B."/>
            <person name="Wang Z."/>
            <person name="Yu L."/>
            <person name="Li Y."/>
            <person name="Sun Y."/>
            <person name="Li W."/>
            <person name="Chen Y."/>
            <person name="Li Y."/>
            <person name="Zhang Y."/>
            <person name="Ai D."/>
            <person name="Zhao J."/>
            <person name="Shang C."/>
            <person name="Ma Y."/>
            <person name="Wu B."/>
            <person name="Wang M."/>
            <person name="Gao L."/>
            <person name="Sun D."/>
            <person name="Zhang P."/>
            <person name="Guo F."/>
            <person name="Wang W."/>
            <person name="Li Y."/>
            <person name="Wang J."/>
            <person name="Varshney R.K."/>
            <person name="Wang J."/>
            <person name="Ling H.Q."/>
            <person name="Wan P."/>
        </authorList>
    </citation>
    <scope>NUCLEOTIDE SEQUENCE</scope>
    <source>
        <strain evidence="2">cv. Jingnong 6</strain>
    </source>
</reference>
<dbReference type="Proteomes" id="UP000053144">
    <property type="component" value="Chromosome 3"/>
</dbReference>
<name>A0A0L9U4D1_PHAAN</name>
<dbReference type="AlphaFoldDB" id="A0A0L9U4D1"/>
<gene>
    <name evidence="1" type="ORF">LR48_Vigan03g102700</name>
</gene>
<protein>
    <submittedName>
        <fullName evidence="1">Uncharacterized protein</fullName>
    </submittedName>
</protein>